<name>A0ABM5UTW4_9COXI</name>
<evidence type="ECO:0000313" key="7">
    <source>
        <dbReference type="EMBL" id="AKQ33378.1"/>
    </source>
</evidence>
<evidence type="ECO:0000256" key="5">
    <source>
        <dbReference type="ARBA" id="ARBA00023139"/>
    </source>
</evidence>
<dbReference type="RefSeq" id="WP_048875031.1">
    <property type="nucleotide sequence ID" value="NZ_CP011126.1"/>
</dbReference>
<sequence>MIKTYLKIIFLTAPFLFFLSGCHTIHGFGQDLQAGGEVINHAAPKVEK</sequence>
<keyword evidence="4" id="KW-0472">Membrane</keyword>
<reference evidence="8 9" key="1">
    <citation type="journal article" date="2015" name="Genome Biol. Evol.">
        <title>Distinctive Genome Reduction Rates Revealed by Genomic Analyses of Two Coxiella-Like Endosymbionts in Ticks.</title>
        <authorList>
            <person name="Gottlieb Y."/>
            <person name="Lalzar I."/>
            <person name="Klasson L."/>
        </authorList>
    </citation>
    <scope>NUCLEOTIDE SEQUENCE [LARGE SCALE GENOMIC DNA]</scope>
    <source>
        <strain evidence="8 9">CRt</strain>
    </source>
</reference>
<keyword evidence="3" id="KW-0732">Signal</keyword>
<dbReference type="EMBL" id="CP011126">
    <property type="protein sequence ID" value="AKQ33378.1"/>
    <property type="molecule type" value="Genomic_DNA"/>
</dbReference>
<keyword evidence="9" id="KW-1185">Reference proteome</keyword>
<comment type="similarity">
    <text evidence="1">Belongs to the EcnA/EcnB lipoprotein family.</text>
</comment>
<dbReference type="Pfam" id="PF08085">
    <property type="entry name" value="Entericidin"/>
    <property type="match status" value="1"/>
</dbReference>
<evidence type="ECO:0000256" key="4">
    <source>
        <dbReference type="ARBA" id="ARBA00023136"/>
    </source>
</evidence>
<keyword evidence="2" id="KW-1003">Cell membrane</keyword>
<dbReference type="EMBL" id="CP011126">
    <property type="protein sequence ID" value="AKQ33465.1"/>
    <property type="molecule type" value="Genomic_DNA"/>
</dbReference>
<evidence type="ECO:0000256" key="1">
    <source>
        <dbReference type="ARBA" id="ARBA00010296"/>
    </source>
</evidence>
<evidence type="ECO:0000313" key="8">
    <source>
        <dbReference type="EMBL" id="AKQ33465.1"/>
    </source>
</evidence>
<evidence type="ECO:0000256" key="2">
    <source>
        <dbReference type="ARBA" id="ARBA00022475"/>
    </source>
</evidence>
<dbReference type="Proteomes" id="UP000063965">
    <property type="component" value="Chromosome"/>
</dbReference>
<protein>
    <submittedName>
        <fullName evidence="8">Entericidin A</fullName>
    </submittedName>
</protein>
<evidence type="ECO:0000256" key="6">
    <source>
        <dbReference type="ARBA" id="ARBA00023288"/>
    </source>
</evidence>
<dbReference type="PROSITE" id="PS51257">
    <property type="entry name" value="PROKAR_LIPOPROTEIN"/>
    <property type="match status" value="1"/>
</dbReference>
<organism evidence="8 9">
    <name type="scientific">Candidatus Coxiella mudrowiae</name>
    <dbReference type="NCBI Taxonomy" id="2054173"/>
    <lineage>
        <taxon>Bacteria</taxon>
        <taxon>Pseudomonadati</taxon>
        <taxon>Pseudomonadota</taxon>
        <taxon>Gammaproteobacteria</taxon>
        <taxon>Legionellales</taxon>
        <taxon>Coxiellaceae</taxon>
        <taxon>Coxiella</taxon>
    </lineage>
</organism>
<keyword evidence="6" id="KW-0449">Lipoprotein</keyword>
<keyword evidence="5" id="KW-0564">Palmitate</keyword>
<evidence type="ECO:0000256" key="3">
    <source>
        <dbReference type="ARBA" id="ARBA00022729"/>
    </source>
</evidence>
<accession>A0ABM5UTW4</accession>
<evidence type="ECO:0000313" key="9">
    <source>
        <dbReference type="Proteomes" id="UP000063965"/>
    </source>
</evidence>
<gene>
    <name evidence="7" type="ORF">CleRT_04310</name>
    <name evidence="8" type="ORF">CleRT_05750</name>
</gene>
<proteinExistence type="inferred from homology"/>
<dbReference type="InterPro" id="IPR012556">
    <property type="entry name" value="Entericidin"/>
</dbReference>